<protein>
    <submittedName>
        <fullName evidence="1">Uncharacterized protein</fullName>
    </submittedName>
</protein>
<proteinExistence type="predicted"/>
<dbReference type="OrthoDB" id="2608786at2759"/>
<dbReference type="InParanoid" id="A0A0D0CGJ6"/>
<organism evidence="1 2">
    <name type="scientific">Paxillus rubicundulus Ve08.2h10</name>
    <dbReference type="NCBI Taxonomy" id="930991"/>
    <lineage>
        <taxon>Eukaryota</taxon>
        <taxon>Fungi</taxon>
        <taxon>Dikarya</taxon>
        <taxon>Basidiomycota</taxon>
        <taxon>Agaricomycotina</taxon>
        <taxon>Agaricomycetes</taxon>
        <taxon>Agaricomycetidae</taxon>
        <taxon>Boletales</taxon>
        <taxon>Paxilineae</taxon>
        <taxon>Paxillaceae</taxon>
        <taxon>Paxillus</taxon>
    </lineage>
</organism>
<accession>A0A0D0CGJ6</accession>
<evidence type="ECO:0000313" key="2">
    <source>
        <dbReference type="Proteomes" id="UP000054538"/>
    </source>
</evidence>
<reference evidence="2" key="2">
    <citation type="submission" date="2015-01" db="EMBL/GenBank/DDBJ databases">
        <title>Evolutionary Origins and Diversification of the Mycorrhizal Mutualists.</title>
        <authorList>
            <consortium name="DOE Joint Genome Institute"/>
            <consortium name="Mycorrhizal Genomics Consortium"/>
            <person name="Kohler A."/>
            <person name="Kuo A."/>
            <person name="Nagy L.G."/>
            <person name="Floudas D."/>
            <person name="Copeland A."/>
            <person name="Barry K.W."/>
            <person name="Cichocki N."/>
            <person name="Veneault-Fourrey C."/>
            <person name="LaButti K."/>
            <person name="Lindquist E.A."/>
            <person name="Lipzen A."/>
            <person name="Lundell T."/>
            <person name="Morin E."/>
            <person name="Murat C."/>
            <person name="Riley R."/>
            <person name="Ohm R."/>
            <person name="Sun H."/>
            <person name="Tunlid A."/>
            <person name="Henrissat B."/>
            <person name="Grigoriev I.V."/>
            <person name="Hibbett D.S."/>
            <person name="Martin F."/>
        </authorList>
    </citation>
    <scope>NUCLEOTIDE SEQUENCE [LARGE SCALE GENOMIC DNA]</scope>
    <source>
        <strain evidence="2">Ve08.2h10</strain>
    </source>
</reference>
<dbReference type="EMBL" id="KN828884">
    <property type="protein sequence ID" value="KIK74413.1"/>
    <property type="molecule type" value="Genomic_DNA"/>
</dbReference>
<dbReference type="AlphaFoldDB" id="A0A0D0CGJ6"/>
<evidence type="ECO:0000313" key="1">
    <source>
        <dbReference type="EMBL" id="KIK74413.1"/>
    </source>
</evidence>
<keyword evidence="2" id="KW-1185">Reference proteome</keyword>
<dbReference type="Proteomes" id="UP000054538">
    <property type="component" value="Unassembled WGS sequence"/>
</dbReference>
<sequence>MRCIFVCFHGVKLPETNYCQAFSFYRPDDVGARLMLDVARPQHDMLIAEKQLSKCCLNENIVLWKLYQHRAKETGQQLDEIDMDICFVHHSMRNGGMSFSDQSFFTPIQVCKHCLSESSIQPTEECK</sequence>
<name>A0A0D0CGJ6_9AGAM</name>
<dbReference type="HOGENOM" id="CLU_1971260_0_0_1"/>
<gene>
    <name evidence="1" type="ORF">PAXRUDRAFT_175771</name>
</gene>
<reference evidence="1 2" key="1">
    <citation type="submission" date="2014-04" db="EMBL/GenBank/DDBJ databases">
        <authorList>
            <consortium name="DOE Joint Genome Institute"/>
            <person name="Kuo A."/>
            <person name="Kohler A."/>
            <person name="Jargeat P."/>
            <person name="Nagy L.G."/>
            <person name="Floudas D."/>
            <person name="Copeland A."/>
            <person name="Barry K.W."/>
            <person name="Cichocki N."/>
            <person name="Veneault-Fourrey C."/>
            <person name="LaButti K."/>
            <person name="Lindquist E.A."/>
            <person name="Lipzen A."/>
            <person name="Lundell T."/>
            <person name="Morin E."/>
            <person name="Murat C."/>
            <person name="Sun H."/>
            <person name="Tunlid A."/>
            <person name="Henrissat B."/>
            <person name="Grigoriev I.V."/>
            <person name="Hibbett D.S."/>
            <person name="Martin F."/>
            <person name="Nordberg H.P."/>
            <person name="Cantor M.N."/>
            <person name="Hua S.X."/>
        </authorList>
    </citation>
    <scope>NUCLEOTIDE SEQUENCE [LARGE SCALE GENOMIC DNA]</scope>
    <source>
        <strain evidence="1 2">Ve08.2h10</strain>
    </source>
</reference>